<evidence type="ECO:0000313" key="4">
    <source>
        <dbReference type="Proteomes" id="UP000278807"/>
    </source>
</evidence>
<dbReference type="PROSITE" id="PS00028">
    <property type="entry name" value="ZINC_FINGER_C2H2_1"/>
    <property type="match status" value="1"/>
</dbReference>
<reference evidence="5" key="1">
    <citation type="submission" date="2017-02" db="UniProtKB">
        <authorList>
            <consortium name="WormBaseParasite"/>
        </authorList>
    </citation>
    <scope>IDENTIFICATION</scope>
</reference>
<protein>
    <submittedName>
        <fullName evidence="5">C2H2-type domain-containing protein</fullName>
    </submittedName>
</protein>
<dbReference type="OrthoDB" id="6260248at2759"/>
<keyword evidence="1" id="KW-0862">Zinc</keyword>
<proteinExistence type="predicted"/>
<evidence type="ECO:0000256" key="1">
    <source>
        <dbReference type="PROSITE-ProRule" id="PRU00042"/>
    </source>
</evidence>
<dbReference type="InterPro" id="IPR013087">
    <property type="entry name" value="Znf_C2H2_type"/>
</dbReference>
<sequence>MPSDYVELEWSTLDENLNVSDRVFSTELGGDILDSLLRDSNPPCDQPPINGSSYSEIPYLDTEFPIAHGINLQVDDLIPHKVSNASLVSSSYDRLRISTKILCRVGRSIVAEQYQRMNLGKVKLEGGKPIKMTEETVQRDRELLQRTLTGAGITIARIKWRTKDLGDLYKHTCVKEGCCYHSYSYEHLIKHLKMGHYVLEELLPDAEDDPNELTSPFLCFPINPLKMTDHGRNIYLCQHCNLYFGSQKSIVTHYLEMHNVNIPETNELNVFDTCSFCRELIDKEGDKLPVCRLRLDSKLPKFIWNEIGKYLEFDPARGIGAHVLTSLMLFPNAKSPLLMSRNVFDSIQDTLESNFGDISRRFRTAISTFRGSYHSCGQDPYKKSVSGILDIAELEKFKTLKRPHTVLGVGGDEEALRGQKRSRPNDIKKQILMTDNNSLRESFDRKKKVIVIQNRSEDGTWNSSPQNSPSIVRIIHSPKTTEAGHCHNTVDARSPNVVITESKTMPVSSNPSGFPANEPARATTMHYVCNPTASNSNNPVSAVPTPLPKTLLHSLRPRGEVLWDTSSMTK</sequence>
<evidence type="ECO:0000259" key="2">
    <source>
        <dbReference type="PROSITE" id="PS50157"/>
    </source>
</evidence>
<name>A0A0R3TSL7_RODNA</name>
<keyword evidence="4" id="KW-1185">Reference proteome</keyword>
<feature type="domain" description="C2H2-type" evidence="2">
    <location>
        <begin position="235"/>
        <end position="263"/>
    </location>
</feature>
<keyword evidence="1" id="KW-0863">Zinc-finger</keyword>
<gene>
    <name evidence="3" type="ORF">HNAJ_LOCUS10642</name>
</gene>
<accession>A0A0R3TSL7</accession>
<dbReference type="GO" id="GO:0008270">
    <property type="term" value="F:zinc ion binding"/>
    <property type="evidence" value="ECO:0007669"/>
    <property type="project" value="UniProtKB-KW"/>
</dbReference>
<reference evidence="3 4" key="2">
    <citation type="submission" date="2018-11" db="EMBL/GenBank/DDBJ databases">
        <authorList>
            <consortium name="Pathogen Informatics"/>
        </authorList>
    </citation>
    <scope>NUCLEOTIDE SEQUENCE [LARGE SCALE GENOMIC DNA]</scope>
</reference>
<dbReference type="AlphaFoldDB" id="A0A0R3TSL7"/>
<dbReference type="WBParaSite" id="HNAJ_0001064701-mRNA-1">
    <property type="protein sequence ID" value="HNAJ_0001064701-mRNA-1"/>
    <property type="gene ID" value="HNAJ_0001064701"/>
</dbReference>
<dbReference type="Proteomes" id="UP000278807">
    <property type="component" value="Unassembled WGS sequence"/>
</dbReference>
<dbReference type="EMBL" id="UZAE01013141">
    <property type="protein sequence ID" value="VDO08427.1"/>
    <property type="molecule type" value="Genomic_DNA"/>
</dbReference>
<organism evidence="5">
    <name type="scientific">Rodentolepis nana</name>
    <name type="common">Dwarf tapeworm</name>
    <name type="synonym">Hymenolepis nana</name>
    <dbReference type="NCBI Taxonomy" id="102285"/>
    <lineage>
        <taxon>Eukaryota</taxon>
        <taxon>Metazoa</taxon>
        <taxon>Spiralia</taxon>
        <taxon>Lophotrochozoa</taxon>
        <taxon>Platyhelminthes</taxon>
        <taxon>Cestoda</taxon>
        <taxon>Eucestoda</taxon>
        <taxon>Cyclophyllidea</taxon>
        <taxon>Hymenolepididae</taxon>
        <taxon>Rodentolepis</taxon>
    </lineage>
</organism>
<dbReference type="SMART" id="SM00355">
    <property type="entry name" value="ZnF_C2H2"/>
    <property type="match status" value="2"/>
</dbReference>
<evidence type="ECO:0000313" key="5">
    <source>
        <dbReference type="WBParaSite" id="HNAJ_0001064701-mRNA-1"/>
    </source>
</evidence>
<dbReference type="PROSITE" id="PS50157">
    <property type="entry name" value="ZINC_FINGER_C2H2_2"/>
    <property type="match status" value="1"/>
</dbReference>
<evidence type="ECO:0000313" key="3">
    <source>
        <dbReference type="EMBL" id="VDO08427.1"/>
    </source>
</evidence>
<keyword evidence="1" id="KW-0479">Metal-binding</keyword>
<dbReference type="STRING" id="102285.A0A0R3TSL7"/>